<evidence type="ECO:0000313" key="2">
    <source>
        <dbReference type="Proteomes" id="UP000254863"/>
    </source>
</evidence>
<accession>A0A7H4PHE2</accession>
<proteinExistence type="predicted"/>
<name>A0A7H4PHE2_9ENTR</name>
<evidence type="ECO:0000313" key="1">
    <source>
        <dbReference type="EMBL" id="STW71842.1"/>
    </source>
</evidence>
<dbReference type="EMBL" id="UGMS01000002">
    <property type="protein sequence ID" value="STW71842.1"/>
    <property type="molecule type" value="Genomic_DNA"/>
</dbReference>
<dbReference type="Proteomes" id="UP000254863">
    <property type="component" value="Unassembled WGS sequence"/>
</dbReference>
<gene>
    <name evidence="1" type="ORF">NCTC11685_05098</name>
</gene>
<protein>
    <submittedName>
        <fullName evidence="1">Inner membrane protein YqjK</fullName>
    </submittedName>
</protein>
<organism evidence="1 2">
    <name type="scientific">Klebsiella michiganensis</name>
    <dbReference type="NCBI Taxonomy" id="1134687"/>
    <lineage>
        <taxon>Bacteria</taxon>
        <taxon>Pseudomonadati</taxon>
        <taxon>Pseudomonadota</taxon>
        <taxon>Gammaproteobacteria</taxon>
        <taxon>Enterobacterales</taxon>
        <taxon>Enterobacteriaceae</taxon>
        <taxon>Klebsiella/Raoultella group</taxon>
        <taxon>Klebsiella</taxon>
    </lineage>
</organism>
<dbReference type="Pfam" id="PF13997">
    <property type="entry name" value="YqjK"/>
    <property type="match status" value="1"/>
</dbReference>
<dbReference type="InterPro" id="IPR025612">
    <property type="entry name" value="YqjK"/>
</dbReference>
<sequence length="162" mass="18199">MSREQQERERQKALLLRLIQQQRLDLSASHRHWIEATAPIDRGWNTFPQSAFMGNGRQRHRGNMVRSPSALFDALGKAQPRYLEHLADGTQSAASVRIALRLMTGSGASRRPASLSPHCPRQVCPSSCSPAERFRLSASAVILRSTACTTRYSPTYIHVLYQ</sequence>
<reference evidence="1 2" key="1">
    <citation type="submission" date="2018-06" db="EMBL/GenBank/DDBJ databases">
        <authorList>
            <consortium name="Pathogen Informatics"/>
            <person name="Doyle S."/>
        </authorList>
    </citation>
    <scope>NUCLEOTIDE SEQUENCE [LARGE SCALE GENOMIC DNA]</scope>
    <source>
        <strain evidence="1 2">NCTC11685</strain>
    </source>
</reference>
<dbReference type="AlphaFoldDB" id="A0A7H4PHE2"/>
<comment type="caution">
    <text evidence="1">The sequence shown here is derived from an EMBL/GenBank/DDBJ whole genome shotgun (WGS) entry which is preliminary data.</text>
</comment>